<name>A0A182MBU5_9DIPT</name>
<dbReference type="AlphaFoldDB" id="A0A182MBU5"/>
<dbReference type="EMBL" id="AXCM01004248">
    <property type="status" value="NOT_ANNOTATED_CDS"/>
    <property type="molecule type" value="Genomic_DNA"/>
</dbReference>
<dbReference type="VEuPathDB" id="VectorBase:ACUA014446"/>
<proteinExistence type="predicted"/>
<evidence type="ECO:0000313" key="1">
    <source>
        <dbReference type="EnsemblMetazoa" id="ACUA014446-PA"/>
    </source>
</evidence>
<protein>
    <submittedName>
        <fullName evidence="1">Uncharacterized protein</fullName>
    </submittedName>
</protein>
<sequence>MSRAVESARNNRTATCTHVGNARAVVRLRSLVDSSCQSAATVLYNSVHQIGFLYDFYHALVTMDQSREKLLNDSIHSDVSSYDGFVRIPTDDVDEEEARDTVDHAVATLTNMSYVPANPENPEYAAIFKPDQLVPDFILGLPHHCSTPKKNGRPVSMYEPWTQSEPFRSLPAEMLRKTTKLVDLEFETEQAAVAAVGTRSCWEAEDADEFITTLDESAILDIESYEDLNHIYSQPGIGVNYNNNNTINDKHNSQKLIVAADVHQQQPACQPLPHIFEYPAHERTVEQKYEEIEIYATVKKKPRERTPQSAIDRTIAIDTQALLLASGSSGAPVQKFPKIMTTSCYGELHSYGVAAPLVSGGWNEPGAIVKSNENLLDSSKPLSMNSSFIDELQSGNSSFYEPNSMNSSIDFARYSANEKTRVRWWDDFTEETEAELQDIAEKGE</sequence>
<evidence type="ECO:0000313" key="2">
    <source>
        <dbReference type="Proteomes" id="UP000075883"/>
    </source>
</evidence>
<dbReference type="EnsemblMetazoa" id="ACUA014446-RA">
    <property type="protein sequence ID" value="ACUA014446-PA"/>
    <property type="gene ID" value="ACUA014446"/>
</dbReference>
<reference evidence="1" key="2">
    <citation type="submission" date="2020-05" db="UniProtKB">
        <authorList>
            <consortium name="EnsemblMetazoa"/>
        </authorList>
    </citation>
    <scope>IDENTIFICATION</scope>
    <source>
        <strain evidence="1">A-37</strain>
    </source>
</reference>
<reference evidence="2" key="1">
    <citation type="submission" date="2013-09" db="EMBL/GenBank/DDBJ databases">
        <title>The Genome Sequence of Anopheles culicifacies species A.</title>
        <authorList>
            <consortium name="The Broad Institute Genomics Platform"/>
            <person name="Neafsey D.E."/>
            <person name="Besansky N."/>
            <person name="Howell P."/>
            <person name="Walton C."/>
            <person name="Young S.K."/>
            <person name="Zeng Q."/>
            <person name="Gargeya S."/>
            <person name="Fitzgerald M."/>
            <person name="Haas B."/>
            <person name="Abouelleil A."/>
            <person name="Allen A.W."/>
            <person name="Alvarado L."/>
            <person name="Arachchi H.M."/>
            <person name="Berlin A.M."/>
            <person name="Chapman S.B."/>
            <person name="Gainer-Dewar J."/>
            <person name="Goldberg J."/>
            <person name="Griggs A."/>
            <person name="Gujja S."/>
            <person name="Hansen M."/>
            <person name="Howarth C."/>
            <person name="Imamovic A."/>
            <person name="Ireland A."/>
            <person name="Larimer J."/>
            <person name="McCowan C."/>
            <person name="Murphy C."/>
            <person name="Pearson M."/>
            <person name="Poon T.W."/>
            <person name="Priest M."/>
            <person name="Roberts A."/>
            <person name="Saif S."/>
            <person name="Shea T."/>
            <person name="Sisk P."/>
            <person name="Sykes S."/>
            <person name="Wortman J."/>
            <person name="Nusbaum C."/>
            <person name="Birren B."/>
        </authorList>
    </citation>
    <scope>NUCLEOTIDE SEQUENCE [LARGE SCALE GENOMIC DNA]</scope>
    <source>
        <strain evidence="2">A-37</strain>
    </source>
</reference>
<keyword evidence="2" id="KW-1185">Reference proteome</keyword>
<dbReference type="Proteomes" id="UP000075883">
    <property type="component" value="Unassembled WGS sequence"/>
</dbReference>
<organism evidence="1 2">
    <name type="scientific">Anopheles culicifacies</name>
    <dbReference type="NCBI Taxonomy" id="139723"/>
    <lineage>
        <taxon>Eukaryota</taxon>
        <taxon>Metazoa</taxon>
        <taxon>Ecdysozoa</taxon>
        <taxon>Arthropoda</taxon>
        <taxon>Hexapoda</taxon>
        <taxon>Insecta</taxon>
        <taxon>Pterygota</taxon>
        <taxon>Neoptera</taxon>
        <taxon>Endopterygota</taxon>
        <taxon>Diptera</taxon>
        <taxon>Nematocera</taxon>
        <taxon>Culicoidea</taxon>
        <taxon>Culicidae</taxon>
        <taxon>Anophelinae</taxon>
        <taxon>Anopheles</taxon>
        <taxon>culicifacies species complex</taxon>
    </lineage>
</organism>
<accession>A0A182MBU5</accession>